<feature type="region of interest" description="Disordered" evidence="5">
    <location>
        <begin position="177"/>
        <end position="203"/>
    </location>
</feature>
<feature type="region of interest" description="Disordered" evidence="5">
    <location>
        <begin position="136"/>
        <end position="158"/>
    </location>
</feature>
<dbReference type="GO" id="GO:0016020">
    <property type="term" value="C:membrane"/>
    <property type="evidence" value="ECO:0007669"/>
    <property type="project" value="TreeGrafter"/>
</dbReference>
<dbReference type="GO" id="GO:0005737">
    <property type="term" value="C:cytoplasm"/>
    <property type="evidence" value="ECO:0007669"/>
    <property type="project" value="TreeGrafter"/>
</dbReference>
<dbReference type="InterPro" id="IPR045540">
    <property type="entry name" value="YegS/DAGK_C"/>
</dbReference>
<dbReference type="GO" id="GO:0046512">
    <property type="term" value="P:sphingosine biosynthetic process"/>
    <property type="evidence" value="ECO:0007669"/>
    <property type="project" value="TreeGrafter"/>
</dbReference>
<reference evidence="8" key="1">
    <citation type="submission" date="2023-07" db="EMBL/GenBank/DDBJ databases">
        <title>A draft genome of Kazachstania heterogenica Y-27499.</title>
        <authorList>
            <person name="Donic C."/>
            <person name="Kralova J.S."/>
            <person name="Fidel L."/>
            <person name="Ben-Dor S."/>
            <person name="Jung S."/>
        </authorList>
    </citation>
    <scope>NUCLEOTIDE SEQUENCE [LARGE SCALE GENOMIC DNA]</scope>
    <source>
        <strain evidence="8">Y27499</strain>
    </source>
</reference>
<comment type="caution">
    <text evidence="7">The sequence shown here is derived from an EMBL/GenBank/DDBJ whole genome shotgun (WGS) entry which is preliminary data.</text>
</comment>
<feature type="compositionally biased region" description="Polar residues" evidence="5">
    <location>
        <begin position="544"/>
        <end position="562"/>
    </location>
</feature>
<dbReference type="Gene3D" id="3.40.50.10330">
    <property type="entry name" value="Probable inorganic polyphosphate/atp-NAD kinase, domain 1"/>
    <property type="match status" value="1"/>
</dbReference>
<organism evidence="7 8">
    <name type="scientific">Arxiozyma heterogenica</name>
    <dbReference type="NCBI Taxonomy" id="278026"/>
    <lineage>
        <taxon>Eukaryota</taxon>
        <taxon>Fungi</taxon>
        <taxon>Dikarya</taxon>
        <taxon>Ascomycota</taxon>
        <taxon>Saccharomycotina</taxon>
        <taxon>Saccharomycetes</taxon>
        <taxon>Saccharomycetales</taxon>
        <taxon>Saccharomycetaceae</taxon>
        <taxon>Arxiozyma</taxon>
    </lineage>
</organism>
<dbReference type="SMART" id="SM00046">
    <property type="entry name" value="DAGKc"/>
    <property type="match status" value="1"/>
</dbReference>
<evidence type="ECO:0000259" key="6">
    <source>
        <dbReference type="PROSITE" id="PS50146"/>
    </source>
</evidence>
<evidence type="ECO:0000313" key="7">
    <source>
        <dbReference type="EMBL" id="KAK5778874.1"/>
    </source>
</evidence>
<feature type="region of interest" description="Disordered" evidence="5">
    <location>
        <begin position="544"/>
        <end position="563"/>
    </location>
</feature>
<evidence type="ECO:0000256" key="2">
    <source>
        <dbReference type="ARBA" id="ARBA00022741"/>
    </source>
</evidence>
<dbReference type="Proteomes" id="UP001306508">
    <property type="component" value="Unassembled WGS sequence"/>
</dbReference>
<dbReference type="InterPro" id="IPR017438">
    <property type="entry name" value="ATP-NAD_kinase_N"/>
</dbReference>
<protein>
    <recommendedName>
        <fullName evidence="6">DAGKc domain-containing protein</fullName>
    </recommendedName>
</protein>
<dbReference type="PANTHER" id="PTHR12358">
    <property type="entry name" value="SPHINGOSINE KINASE"/>
    <property type="match status" value="1"/>
</dbReference>
<feature type="domain" description="DAGKc" evidence="6">
    <location>
        <begin position="311"/>
        <end position="451"/>
    </location>
</feature>
<keyword evidence="4" id="KW-0067">ATP-binding</keyword>
<dbReference type="InterPro" id="IPR050187">
    <property type="entry name" value="Lipid_Phosphate_FormReg"/>
</dbReference>
<keyword evidence="2" id="KW-0547">Nucleotide-binding</keyword>
<evidence type="ECO:0000256" key="5">
    <source>
        <dbReference type="SAM" id="MobiDB-lite"/>
    </source>
</evidence>
<dbReference type="EMBL" id="JAWIZZ010000051">
    <property type="protein sequence ID" value="KAK5778874.1"/>
    <property type="molecule type" value="Genomic_DNA"/>
</dbReference>
<gene>
    <name evidence="7" type="ORF">RI543_003801</name>
</gene>
<evidence type="ECO:0000256" key="1">
    <source>
        <dbReference type="ARBA" id="ARBA00022679"/>
    </source>
</evidence>
<feature type="region of interest" description="Disordered" evidence="5">
    <location>
        <begin position="78"/>
        <end position="100"/>
    </location>
</feature>
<keyword evidence="8" id="KW-1185">Reference proteome</keyword>
<dbReference type="Pfam" id="PF19279">
    <property type="entry name" value="YegS_C"/>
    <property type="match status" value="1"/>
</dbReference>
<keyword evidence="3" id="KW-0418">Kinase</keyword>
<dbReference type="PROSITE" id="PS50146">
    <property type="entry name" value="DAGK"/>
    <property type="match status" value="1"/>
</dbReference>
<dbReference type="PANTHER" id="PTHR12358:SF31">
    <property type="entry name" value="ACYLGLYCEROL KINASE, MITOCHONDRIAL"/>
    <property type="match status" value="1"/>
</dbReference>
<dbReference type="GO" id="GO:0001727">
    <property type="term" value="F:lipid kinase activity"/>
    <property type="evidence" value="ECO:0007669"/>
    <property type="project" value="TreeGrafter"/>
</dbReference>
<dbReference type="Pfam" id="PF00781">
    <property type="entry name" value="DAGK_cat"/>
    <property type="match status" value="1"/>
</dbReference>
<proteinExistence type="predicted"/>
<keyword evidence="1" id="KW-0808">Transferase</keyword>
<dbReference type="GO" id="GO:0005524">
    <property type="term" value="F:ATP binding"/>
    <property type="evidence" value="ECO:0007669"/>
    <property type="project" value="UniProtKB-KW"/>
</dbReference>
<name>A0AAN7ZRZ8_9SACH</name>
<evidence type="ECO:0000313" key="8">
    <source>
        <dbReference type="Proteomes" id="UP001306508"/>
    </source>
</evidence>
<evidence type="ECO:0000256" key="4">
    <source>
        <dbReference type="ARBA" id="ARBA00022840"/>
    </source>
</evidence>
<dbReference type="Gene3D" id="2.60.200.40">
    <property type="match status" value="1"/>
</dbReference>
<dbReference type="AlphaFoldDB" id="A0AAN7ZRZ8"/>
<feature type="compositionally biased region" description="Basic residues" evidence="5">
    <location>
        <begin position="139"/>
        <end position="153"/>
    </location>
</feature>
<evidence type="ECO:0000256" key="3">
    <source>
        <dbReference type="ARBA" id="ARBA00022777"/>
    </source>
</evidence>
<dbReference type="InterPro" id="IPR001206">
    <property type="entry name" value="Diacylglycerol_kinase_cat_dom"/>
</dbReference>
<dbReference type="SUPFAM" id="SSF111331">
    <property type="entry name" value="NAD kinase/diacylglycerol kinase-like"/>
    <property type="match status" value="1"/>
</dbReference>
<accession>A0AAN7ZRZ8</accession>
<sequence>MPFSYSNSTHIRGCLTSDGIRIKSQFTYNNDDDSYYDEDIADHSNNGSSTLICISPCVTLSNTLKQKQNYINTISSTTATNTNNISNNSNSGNSSDSCSNNNSKKILIPNETIIPFSRIIYAKYIDVYDTNISGLNIKNKNKNKNSPKTKKNYKQTNKSTNVEEQTSLLNHYHPISNTTTITTTTTPTTKNNDNNSNSINKDNVNIQNQSFDSDINLSSTYESLNSNNNNKNNKNNTTATITTNNNNINQIFIELTFVYPKGKDVIPTKLKLLMDPLPNNNNNNNNNKNDITTSNFDIVSHIIEKSYQNVRKEKSILIIINPYGGSGKALQRFNKKIKPILDASPFIKYEIAFTKYYQHAIDIAREIDVDSFDTIACCSGDGIPNEVINGLYQRPDRARAFNKICVTQLPCGSGNAMSISCHWTMNPSYSTLCLLKSIESRIDVMCCQQPSYVDKYPRLSFLSQTLGVIAESDINTEFIRWMGPVRFDIGVAFNILKYKKYPCDLYVKYATKTKKQLNIHYLHNKSKRQVLMFTPNTSQVSITDNLPTSQSDNIHQGDQTESPFEEKDFHLKYSIKDQIPDDWEKIDSNITDNLSIFYTGKMPYMAKDVKFFPAALPADGTIDMILTDTRTPIHKITPILLSLDKGTHVHEPEVIHWKVLAYRLVPKIDNTVISVDGENFPLEPLQVEVIPGLLKTLLRNGSYVDTEFDSQIK</sequence>
<dbReference type="InterPro" id="IPR016064">
    <property type="entry name" value="NAD/diacylglycerol_kinase_sf"/>
</dbReference>